<dbReference type="EMBL" id="JAVDYF010000001">
    <property type="protein sequence ID" value="MDR7354807.1"/>
    <property type="molecule type" value="Genomic_DNA"/>
</dbReference>
<feature type="transmembrane region" description="Helical" evidence="2">
    <location>
        <begin position="34"/>
        <end position="64"/>
    </location>
</feature>
<keyword evidence="2" id="KW-0812">Transmembrane</keyword>
<gene>
    <name evidence="3" type="ORF">J2S37_001345</name>
</gene>
<protein>
    <submittedName>
        <fullName evidence="3">Membrane protein implicated in regulation of membrane protease activity</fullName>
    </submittedName>
</protein>
<accession>A0ABU2B867</accession>
<evidence type="ECO:0000256" key="1">
    <source>
        <dbReference type="SAM" id="MobiDB-lite"/>
    </source>
</evidence>
<dbReference type="GO" id="GO:0006508">
    <property type="term" value="P:proteolysis"/>
    <property type="evidence" value="ECO:0007669"/>
    <property type="project" value="UniProtKB-KW"/>
</dbReference>
<name>A0ABU2B867_9CORY</name>
<evidence type="ECO:0000313" key="4">
    <source>
        <dbReference type="Proteomes" id="UP001183619"/>
    </source>
</evidence>
<sequence>MNSLNMTAFSNLYPDVDPSKGLPLTRAERFSFCLAAAILGFGFVVGNLIVAGVGLALLLYATIVPGQKTARRIRKEARDRFPQQQWVENTKANPQKLVLLIALFWGSIIAINVATFWYSPDDIRTYTGAGAAVLTFVLAWLMPGMNPMWSSDEKAKQNKKAQRKLKKKQPQPAPLSDDTASMKPVEG</sequence>
<feature type="transmembrane region" description="Helical" evidence="2">
    <location>
        <begin position="123"/>
        <end position="141"/>
    </location>
</feature>
<dbReference type="RefSeq" id="WP_290259334.1">
    <property type="nucleotide sequence ID" value="NZ_BAAAJS010000040.1"/>
</dbReference>
<keyword evidence="3" id="KW-0378">Hydrolase</keyword>
<comment type="caution">
    <text evidence="3">The sequence shown here is derived from an EMBL/GenBank/DDBJ whole genome shotgun (WGS) entry which is preliminary data.</text>
</comment>
<dbReference type="Proteomes" id="UP001183619">
    <property type="component" value="Unassembled WGS sequence"/>
</dbReference>
<feature type="compositionally biased region" description="Basic residues" evidence="1">
    <location>
        <begin position="157"/>
        <end position="169"/>
    </location>
</feature>
<reference evidence="3 4" key="1">
    <citation type="submission" date="2023-07" db="EMBL/GenBank/DDBJ databases">
        <title>Sequencing the genomes of 1000 actinobacteria strains.</title>
        <authorList>
            <person name="Klenk H.-P."/>
        </authorList>
    </citation>
    <scope>NUCLEOTIDE SEQUENCE [LARGE SCALE GENOMIC DNA]</scope>
    <source>
        <strain evidence="3 4">DSM 44508</strain>
    </source>
</reference>
<keyword evidence="2" id="KW-0472">Membrane</keyword>
<evidence type="ECO:0000256" key="2">
    <source>
        <dbReference type="SAM" id="Phobius"/>
    </source>
</evidence>
<keyword evidence="2" id="KW-1133">Transmembrane helix</keyword>
<keyword evidence="3" id="KW-0645">Protease</keyword>
<feature type="transmembrane region" description="Helical" evidence="2">
    <location>
        <begin position="97"/>
        <end position="117"/>
    </location>
</feature>
<dbReference type="GO" id="GO:0008233">
    <property type="term" value="F:peptidase activity"/>
    <property type="evidence" value="ECO:0007669"/>
    <property type="project" value="UniProtKB-KW"/>
</dbReference>
<organism evidence="3 4">
    <name type="scientific">Corynebacterium felinum</name>
    <dbReference type="NCBI Taxonomy" id="131318"/>
    <lineage>
        <taxon>Bacteria</taxon>
        <taxon>Bacillati</taxon>
        <taxon>Actinomycetota</taxon>
        <taxon>Actinomycetes</taxon>
        <taxon>Mycobacteriales</taxon>
        <taxon>Corynebacteriaceae</taxon>
        <taxon>Corynebacterium</taxon>
    </lineage>
</organism>
<feature type="region of interest" description="Disordered" evidence="1">
    <location>
        <begin position="151"/>
        <end position="187"/>
    </location>
</feature>
<proteinExistence type="predicted"/>
<evidence type="ECO:0000313" key="3">
    <source>
        <dbReference type="EMBL" id="MDR7354807.1"/>
    </source>
</evidence>
<keyword evidence="4" id="KW-1185">Reference proteome</keyword>